<organism evidence="1 2">
    <name type="scientific">Castilleja foliolosa</name>
    <dbReference type="NCBI Taxonomy" id="1961234"/>
    <lineage>
        <taxon>Eukaryota</taxon>
        <taxon>Viridiplantae</taxon>
        <taxon>Streptophyta</taxon>
        <taxon>Embryophyta</taxon>
        <taxon>Tracheophyta</taxon>
        <taxon>Spermatophyta</taxon>
        <taxon>Magnoliopsida</taxon>
        <taxon>eudicotyledons</taxon>
        <taxon>Gunneridae</taxon>
        <taxon>Pentapetalae</taxon>
        <taxon>asterids</taxon>
        <taxon>lamiids</taxon>
        <taxon>Lamiales</taxon>
        <taxon>Orobanchaceae</taxon>
        <taxon>Pedicularideae</taxon>
        <taxon>Castillejinae</taxon>
        <taxon>Castilleja</taxon>
    </lineage>
</organism>
<proteinExistence type="predicted"/>
<evidence type="ECO:0000313" key="1">
    <source>
        <dbReference type="EMBL" id="KAL3654532.1"/>
    </source>
</evidence>
<dbReference type="Proteomes" id="UP001632038">
    <property type="component" value="Unassembled WGS sequence"/>
</dbReference>
<accession>A0ABD3ELA8</accession>
<dbReference type="EMBL" id="JAVIJP010000004">
    <property type="protein sequence ID" value="KAL3654532.1"/>
    <property type="molecule type" value="Genomic_DNA"/>
</dbReference>
<protein>
    <submittedName>
        <fullName evidence="1">Uncharacterized protein</fullName>
    </submittedName>
</protein>
<dbReference type="AlphaFoldDB" id="A0ABD3ELA8"/>
<reference evidence="2" key="1">
    <citation type="journal article" date="2024" name="IScience">
        <title>Strigolactones Initiate the Formation of Haustorium-like Structures in Castilleja.</title>
        <authorList>
            <person name="Buerger M."/>
            <person name="Peterson D."/>
            <person name="Chory J."/>
        </authorList>
    </citation>
    <scope>NUCLEOTIDE SEQUENCE [LARGE SCALE GENOMIC DNA]</scope>
</reference>
<gene>
    <name evidence="1" type="ORF">CASFOL_001517</name>
</gene>
<comment type="caution">
    <text evidence="1">The sequence shown here is derived from an EMBL/GenBank/DDBJ whole genome shotgun (WGS) entry which is preliminary data.</text>
</comment>
<name>A0ABD3ELA8_9LAMI</name>
<evidence type="ECO:0000313" key="2">
    <source>
        <dbReference type="Proteomes" id="UP001632038"/>
    </source>
</evidence>
<sequence>MKIQSYEEKKVYIQYKVVKLKAKYKKAMEEYNEVEDGQVRFAFIPFQIFFPMMASKRTS</sequence>
<keyword evidence="2" id="KW-1185">Reference proteome</keyword>